<dbReference type="InterPro" id="IPR004882">
    <property type="entry name" value="Luc7-rel"/>
</dbReference>
<feature type="compositionally biased region" description="Basic and acidic residues" evidence="2">
    <location>
        <begin position="226"/>
        <end position="242"/>
    </location>
</feature>
<dbReference type="GO" id="GO:0006376">
    <property type="term" value="P:mRNA splice site recognition"/>
    <property type="evidence" value="ECO:0007669"/>
    <property type="project" value="InterPro"/>
</dbReference>
<dbReference type="EMBL" id="HBIO01014443">
    <property type="protein sequence ID" value="CAE0466316.1"/>
    <property type="molecule type" value="Transcribed_RNA"/>
</dbReference>
<evidence type="ECO:0000313" key="3">
    <source>
        <dbReference type="EMBL" id="CAE0466316.1"/>
    </source>
</evidence>
<feature type="compositionally biased region" description="Gly residues" evidence="2">
    <location>
        <begin position="452"/>
        <end position="505"/>
    </location>
</feature>
<dbReference type="GO" id="GO:0003729">
    <property type="term" value="F:mRNA binding"/>
    <property type="evidence" value="ECO:0007669"/>
    <property type="project" value="InterPro"/>
</dbReference>
<feature type="region of interest" description="Disordered" evidence="2">
    <location>
        <begin position="226"/>
        <end position="338"/>
    </location>
</feature>
<dbReference type="PANTHER" id="PTHR12375">
    <property type="entry name" value="RNA-BINDING PROTEIN LUC7-RELATED"/>
    <property type="match status" value="1"/>
</dbReference>
<gene>
    <name evidence="3" type="ORF">CDEB00056_LOCUS11168</name>
</gene>
<comment type="similarity">
    <text evidence="1">Belongs to the Luc7 family.</text>
</comment>
<evidence type="ECO:0000256" key="1">
    <source>
        <dbReference type="ARBA" id="ARBA00005655"/>
    </source>
</evidence>
<proteinExistence type="inferred from homology"/>
<protein>
    <submittedName>
        <fullName evidence="3">Uncharacterized protein</fullName>
    </submittedName>
</protein>
<evidence type="ECO:0000256" key="2">
    <source>
        <dbReference type="SAM" id="MobiDB-lite"/>
    </source>
</evidence>
<feature type="region of interest" description="Disordered" evidence="2">
    <location>
        <begin position="446"/>
        <end position="505"/>
    </location>
</feature>
<organism evidence="3">
    <name type="scientific">Chaetoceros debilis</name>
    <dbReference type="NCBI Taxonomy" id="122233"/>
    <lineage>
        <taxon>Eukaryota</taxon>
        <taxon>Sar</taxon>
        <taxon>Stramenopiles</taxon>
        <taxon>Ochrophyta</taxon>
        <taxon>Bacillariophyta</taxon>
        <taxon>Coscinodiscophyceae</taxon>
        <taxon>Chaetocerotophycidae</taxon>
        <taxon>Chaetocerotales</taxon>
        <taxon>Chaetocerotaceae</taxon>
        <taxon>Chaetoceros</taxon>
    </lineage>
</organism>
<dbReference type="AlphaFoldDB" id="A0A7S3VA36"/>
<dbReference type="GO" id="GO:0005685">
    <property type="term" value="C:U1 snRNP"/>
    <property type="evidence" value="ECO:0007669"/>
    <property type="project" value="InterPro"/>
</dbReference>
<dbReference type="Pfam" id="PF03194">
    <property type="entry name" value="LUC7"/>
    <property type="match status" value="1"/>
</dbReference>
<feature type="compositionally biased region" description="Basic and acidic residues" evidence="2">
    <location>
        <begin position="293"/>
        <end position="319"/>
    </location>
</feature>
<reference evidence="3" key="1">
    <citation type="submission" date="2021-01" db="EMBL/GenBank/DDBJ databases">
        <authorList>
            <person name="Corre E."/>
            <person name="Pelletier E."/>
            <person name="Niang G."/>
            <person name="Scheremetjew M."/>
            <person name="Finn R."/>
            <person name="Kale V."/>
            <person name="Holt S."/>
            <person name="Cochrane G."/>
            <person name="Meng A."/>
            <person name="Brown T."/>
            <person name="Cohen L."/>
        </authorList>
    </citation>
    <scope>NUCLEOTIDE SEQUENCE</scope>
    <source>
        <strain evidence="3">MM31A-1</strain>
    </source>
</reference>
<name>A0A7S3VA36_9STRA</name>
<sequence>MSSEAKAMLDALMGNARNAALPASTNGGDTDWDSLRPKKSCYDRDVCPLYCAWSVSVEATETVPDSDSGSVSVSGSGSGIDVYELFTNTKSDLGPNPYAVSEDAREEFMGLPDHEKDRLGFETMLHRKLGDLVRGCDRIVSRNKEKLRQEISKAARSRGLSGGNKIDPVTDISDEMIMDAAGIMAELELKEEEVKEWLGKIMEMDGEWRMLYGKLQTLEKEKILQEEQQQKAEEEKLKKQQQEEEQNDEANAEGNVEAKTAEDESTKDAPVAAPDGSETADTKADTTNGDVNDEVKTPAAEEMKTNTEDEKKDDEKDTEQNTNATNDDGGDDNDTNTPTIVIDYEEQIQKIKSKLYSLSHESQKLITKISIDTSQTIVPLRDNLQNFTKQLYYVKTDMSSDKTVCEVSGNFMSSRDAEERIAAHYAGKQYVGWKLVREKFKELDMKMRNGRPGNGGDRGGMGGDRSGGGRGPPPRGGGGYDQGGGGGYRGRGGYDQGGGYGGGGGGGGELVLDDFDFDSVSDFFQKLRCSSTCPS</sequence>
<accession>A0A7S3VA36</accession>